<feature type="region of interest" description="Disordered" evidence="1">
    <location>
        <begin position="152"/>
        <end position="181"/>
    </location>
</feature>
<evidence type="ECO:0000313" key="5">
    <source>
        <dbReference type="Proteomes" id="UP000030640"/>
    </source>
</evidence>
<feature type="transmembrane region" description="Helical" evidence="2">
    <location>
        <begin position="262"/>
        <end position="279"/>
    </location>
</feature>
<dbReference type="Proteomes" id="UP000030640">
    <property type="component" value="Unassembled WGS sequence"/>
</dbReference>
<dbReference type="VEuPathDB" id="PlasmoDB:C922_02031"/>
<dbReference type="RefSeq" id="XP_008815852.1">
    <property type="nucleotide sequence ID" value="XM_008817630.1"/>
</dbReference>
<dbReference type="GeneID" id="20037305"/>
<gene>
    <name evidence="4" type="ORF">C922_02031</name>
</gene>
<evidence type="ECO:0000313" key="4">
    <source>
        <dbReference type="EMBL" id="EUD67842.1"/>
    </source>
</evidence>
<reference evidence="4 5" key="1">
    <citation type="submission" date="2013-02" db="EMBL/GenBank/DDBJ databases">
        <title>The Genome Sequence of Plasmodium inui San Antonio 1.</title>
        <authorList>
            <consortium name="The Broad Institute Genome Sequencing Platform"/>
            <consortium name="The Broad Institute Genome Sequencing Center for Infectious Disease"/>
            <person name="Neafsey D."/>
            <person name="Cheeseman I."/>
            <person name="Volkman S."/>
            <person name="Adams J."/>
            <person name="Walker B."/>
            <person name="Young S.K."/>
            <person name="Zeng Q."/>
            <person name="Gargeya S."/>
            <person name="Fitzgerald M."/>
            <person name="Haas B."/>
            <person name="Abouelleil A."/>
            <person name="Alvarado L."/>
            <person name="Arachchi H.M."/>
            <person name="Berlin A.M."/>
            <person name="Chapman S.B."/>
            <person name="Dewar J."/>
            <person name="Goldberg J."/>
            <person name="Griggs A."/>
            <person name="Gujja S."/>
            <person name="Hansen M."/>
            <person name="Howarth C."/>
            <person name="Imamovic A."/>
            <person name="Larimer J."/>
            <person name="McCowan C."/>
            <person name="Murphy C."/>
            <person name="Neiman D."/>
            <person name="Pearson M."/>
            <person name="Priest M."/>
            <person name="Roberts A."/>
            <person name="Saif S."/>
            <person name="Shea T."/>
            <person name="Sisk P."/>
            <person name="Sykes S."/>
            <person name="Wortman J."/>
            <person name="Nusbaum C."/>
            <person name="Birren B."/>
        </authorList>
    </citation>
    <scope>NUCLEOTIDE SEQUENCE [LARGE SCALE GENOMIC DNA]</scope>
    <source>
        <strain evidence="4 5">San Antonio 1</strain>
    </source>
</reference>
<feature type="signal peptide" evidence="3">
    <location>
        <begin position="1"/>
        <end position="27"/>
    </location>
</feature>
<dbReference type="OrthoDB" id="383799at2759"/>
<proteinExistence type="predicted"/>
<organism evidence="4 5">
    <name type="scientific">Plasmodium inui San Antonio 1</name>
    <dbReference type="NCBI Taxonomy" id="1237626"/>
    <lineage>
        <taxon>Eukaryota</taxon>
        <taxon>Sar</taxon>
        <taxon>Alveolata</taxon>
        <taxon>Apicomplexa</taxon>
        <taxon>Aconoidasida</taxon>
        <taxon>Haemosporida</taxon>
        <taxon>Plasmodiidae</taxon>
        <taxon>Plasmodium</taxon>
        <taxon>Plasmodium (Plasmodium)</taxon>
    </lineage>
</organism>
<evidence type="ECO:0000256" key="2">
    <source>
        <dbReference type="SAM" id="Phobius"/>
    </source>
</evidence>
<keyword evidence="3" id="KW-0732">Signal</keyword>
<evidence type="ECO:0000256" key="1">
    <source>
        <dbReference type="SAM" id="MobiDB-lite"/>
    </source>
</evidence>
<name>W7A3L8_9APIC</name>
<feature type="compositionally biased region" description="Basic and acidic residues" evidence="1">
    <location>
        <begin position="157"/>
        <end position="176"/>
    </location>
</feature>
<feature type="transmembrane region" description="Helical" evidence="2">
    <location>
        <begin position="285"/>
        <end position="304"/>
    </location>
</feature>
<accession>W7A3L8</accession>
<keyword evidence="5" id="KW-1185">Reference proteome</keyword>
<evidence type="ECO:0000256" key="3">
    <source>
        <dbReference type="SAM" id="SignalP"/>
    </source>
</evidence>
<keyword evidence="2" id="KW-0812">Transmembrane</keyword>
<dbReference type="AlphaFoldDB" id="W7A3L8"/>
<evidence type="ECO:0008006" key="6">
    <source>
        <dbReference type="Google" id="ProtNLM"/>
    </source>
</evidence>
<keyword evidence="2" id="KW-0472">Membrane</keyword>
<sequence>MAQRTRKFSVFLKILTCSLLSYTFLESWETGSCKQKAVRVSRLLTRDSPIITPQQGQYSYLKNKVLDLLNEEHDSFGRIYDLTHGEVFRNPFTNLIHEDRFRKKSYRNLDASSDDMSSINEFKRALQEQSKGINDSLDIDCFYDDEASSNTPSAIEFEGHDKSRSSHKSLTSERKNKQSTGPIQFTYKVEENLETLKEMVRQASAQGEPSEGGILGALKKFDRQFEVELLRSVNDKCLSDYDECKYKTLKGRYQHFMKKFKIYLPPTVTMFLIMLMLVFKSLVSYQFIAAWSIGFFTMIVYYLYKLWKISKIKECYKRFNTKGKLRKPSEY</sequence>
<keyword evidence="2" id="KW-1133">Transmembrane helix</keyword>
<dbReference type="EMBL" id="KI965465">
    <property type="protein sequence ID" value="EUD67842.1"/>
    <property type="molecule type" value="Genomic_DNA"/>
</dbReference>
<protein>
    <recommendedName>
        <fullName evidence="6">Pv-fam-d protein</fullName>
    </recommendedName>
</protein>
<feature type="chain" id="PRO_5004887491" description="Pv-fam-d protein" evidence="3">
    <location>
        <begin position="28"/>
        <end position="331"/>
    </location>
</feature>